<evidence type="ECO:0000313" key="3">
    <source>
        <dbReference type="Proteomes" id="UP000606786"/>
    </source>
</evidence>
<evidence type="ECO:0000256" key="1">
    <source>
        <dbReference type="SAM" id="Phobius"/>
    </source>
</evidence>
<keyword evidence="1" id="KW-0472">Membrane</keyword>
<gene>
    <name evidence="2" type="ORF">CCAP1982_LOCUS23159</name>
</gene>
<dbReference type="OrthoDB" id="8067585at2759"/>
<accession>A0A811VJB2</accession>
<keyword evidence="3" id="KW-1185">Reference proteome</keyword>
<keyword evidence="1" id="KW-0812">Transmembrane</keyword>
<protein>
    <submittedName>
        <fullName evidence="2">(Mediterranean fruit fly) hypothetical protein</fullName>
    </submittedName>
</protein>
<keyword evidence="1" id="KW-1133">Transmembrane helix</keyword>
<comment type="caution">
    <text evidence="2">The sequence shown here is derived from an EMBL/GenBank/DDBJ whole genome shotgun (WGS) entry which is preliminary data.</text>
</comment>
<reference evidence="2" key="1">
    <citation type="submission" date="2020-11" db="EMBL/GenBank/DDBJ databases">
        <authorList>
            <person name="Whitehead M."/>
        </authorList>
    </citation>
    <scope>NUCLEOTIDE SEQUENCE</scope>
    <source>
        <strain evidence="2">EGII</strain>
    </source>
</reference>
<dbReference type="Proteomes" id="UP000606786">
    <property type="component" value="Unassembled WGS sequence"/>
</dbReference>
<dbReference type="EMBL" id="CAJHJT010000056">
    <property type="protein sequence ID" value="CAD7015211.1"/>
    <property type="molecule type" value="Genomic_DNA"/>
</dbReference>
<proteinExistence type="predicted"/>
<sequence length="348" mass="40033">MLNTIRKDDNVLMEIIVNLQNKIRLIKEELINIRYAMQWANNNVVNSVILSKEEIEFSINKLKREKVPFKNAEEALNLSEVNVLSKNMKIIYMVKIPLTLEETFRRIIIRPVKRPNNIVIKTEYKEILKGINTLYGIKNKCETYSHVTICKETNLVDLAKDLCIARIINSLNSTCSTTNGHQVPTLEEIRSGVILLNQFNGELEINTTSQEINGTHVVMYHNSTIKINNQIFSNMEAKSIETIPAILQPIPLEKEYIELLSLEALKDLHIRNIHRINALKKATFSIGSLITATLLITIILFLFLRKRSVKIQYVEKEIVKPSTNQEITSTNKTNHVPTYVSFNDLPFY</sequence>
<evidence type="ECO:0000313" key="2">
    <source>
        <dbReference type="EMBL" id="CAD7015211.1"/>
    </source>
</evidence>
<feature type="transmembrane region" description="Helical" evidence="1">
    <location>
        <begin position="282"/>
        <end position="304"/>
    </location>
</feature>
<dbReference type="InterPro" id="IPR009882">
    <property type="entry name" value="Gypsy"/>
</dbReference>
<dbReference type="Pfam" id="PF07253">
    <property type="entry name" value="Gypsy"/>
    <property type="match status" value="1"/>
</dbReference>
<dbReference type="AlphaFoldDB" id="A0A811VJB2"/>
<name>A0A811VJB2_CERCA</name>
<organism evidence="2 3">
    <name type="scientific">Ceratitis capitata</name>
    <name type="common">Mediterranean fruit fly</name>
    <name type="synonym">Tephritis capitata</name>
    <dbReference type="NCBI Taxonomy" id="7213"/>
    <lineage>
        <taxon>Eukaryota</taxon>
        <taxon>Metazoa</taxon>
        <taxon>Ecdysozoa</taxon>
        <taxon>Arthropoda</taxon>
        <taxon>Hexapoda</taxon>
        <taxon>Insecta</taxon>
        <taxon>Pterygota</taxon>
        <taxon>Neoptera</taxon>
        <taxon>Endopterygota</taxon>
        <taxon>Diptera</taxon>
        <taxon>Brachycera</taxon>
        <taxon>Muscomorpha</taxon>
        <taxon>Tephritoidea</taxon>
        <taxon>Tephritidae</taxon>
        <taxon>Ceratitis</taxon>
        <taxon>Ceratitis</taxon>
    </lineage>
</organism>